<proteinExistence type="predicted"/>
<comment type="caution">
    <text evidence="2">The sequence shown here is derived from an EMBL/GenBank/DDBJ whole genome shotgun (WGS) entry which is preliminary data.</text>
</comment>
<dbReference type="GeneID" id="81395098"/>
<keyword evidence="3" id="KW-1185">Reference proteome</keyword>
<dbReference type="AlphaFoldDB" id="A0A9W9F9M8"/>
<evidence type="ECO:0000313" key="3">
    <source>
        <dbReference type="Proteomes" id="UP001141434"/>
    </source>
</evidence>
<dbReference type="RefSeq" id="XP_056511543.1">
    <property type="nucleotide sequence ID" value="XM_056655930.1"/>
</dbReference>
<dbReference type="EMBL" id="JAPMSZ010000007">
    <property type="protein sequence ID" value="KAJ5095992.1"/>
    <property type="molecule type" value="Genomic_DNA"/>
</dbReference>
<evidence type="ECO:0000256" key="1">
    <source>
        <dbReference type="SAM" id="MobiDB-lite"/>
    </source>
</evidence>
<feature type="region of interest" description="Disordered" evidence="1">
    <location>
        <begin position="1"/>
        <end position="78"/>
    </location>
</feature>
<dbReference type="SUPFAM" id="SSF50494">
    <property type="entry name" value="Trypsin-like serine proteases"/>
    <property type="match status" value="1"/>
</dbReference>
<sequence length="651" mass="73467">MATSLTRTKSRGSDFELTYASPTVVKRQGADEESLERHSRKRHRPRAYSDESGNLNRDGRRRRNRGSSDDEGKITFDGFTNEDLRVGGPYLCSIPTETFAFPESHSLFERLMGSRSRPIHDQVYTILAKHEIRPRMVNFVGRKSRFNPEASPTPTALVYANRETVDRKWLEAAKDIHSYLVAHDIQNVSVEIADPEVFNPPKMFPVLKTDSIFSFWDSFLKTMLEELDLTGMKMVGCYRRGRSQEIMDNPPTVLVIVDTTSIRDWKPTRELIVGILDRYNLSMVAVEISKDEEWMGTGWTKNTGLSRAVLRGPAIIGESLALAQDNKRSGSLGGFLELKNPVRGDWVQFAITCFHCVIPSKEDLESKDIDATYRSQMMAWIRNGVRADDPVAKLYLQVNHPSGRGIDEELEKLQDRIKSVEDEPLYQKGALLEPDGLLTELSEIGQNNYHLLKEEIAASRSFQQDIWDFRDHPEQILGHVAAASGYKVIRSQLVQDQKTVQDDPDLTNMDWALIRVRDDRKGSNSVDGLGFLSTPETRIDLHGRGIFMKGYRSGKSEGVFNGLRVARIATVLNDKDEEVKVPTLEHQIMGIEGKPFALRGDSGSFVFTRGGGVLGLMFGGLEFDHIAYFTHVEDLFNDIRAVTGATEVRFS</sequence>
<name>A0A9W9F9M8_9EURO</name>
<dbReference type="Proteomes" id="UP001141434">
    <property type="component" value="Unassembled WGS sequence"/>
</dbReference>
<reference evidence="2" key="2">
    <citation type="journal article" date="2023" name="IMA Fungus">
        <title>Comparative genomic study of the Penicillium genus elucidates a diverse pangenome and 15 lateral gene transfer events.</title>
        <authorList>
            <person name="Petersen C."/>
            <person name="Sorensen T."/>
            <person name="Nielsen M.R."/>
            <person name="Sondergaard T.E."/>
            <person name="Sorensen J.L."/>
            <person name="Fitzpatrick D.A."/>
            <person name="Frisvad J.C."/>
            <person name="Nielsen K.L."/>
        </authorList>
    </citation>
    <scope>NUCLEOTIDE SEQUENCE</scope>
    <source>
        <strain evidence="2">IBT 34128</strain>
    </source>
</reference>
<protein>
    <submittedName>
        <fullName evidence="2">Uncharacterized protein</fullName>
    </submittedName>
</protein>
<reference evidence="2" key="1">
    <citation type="submission" date="2022-11" db="EMBL/GenBank/DDBJ databases">
        <authorList>
            <person name="Petersen C."/>
        </authorList>
    </citation>
    <scope>NUCLEOTIDE SEQUENCE</scope>
    <source>
        <strain evidence="2">IBT 34128</strain>
    </source>
</reference>
<gene>
    <name evidence="2" type="ORF">NUU61_005348</name>
</gene>
<dbReference type="InterPro" id="IPR009003">
    <property type="entry name" value="Peptidase_S1_PA"/>
</dbReference>
<accession>A0A9W9F9M8</accession>
<organism evidence="2 3">
    <name type="scientific">Penicillium alfredii</name>
    <dbReference type="NCBI Taxonomy" id="1506179"/>
    <lineage>
        <taxon>Eukaryota</taxon>
        <taxon>Fungi</taxon>
        <taxon>Dikarya</taxon>
        <taxon>Ascomycota</taxon>
        <taxon>Pezizomycotina</taxon>
        <taxon>Eurotiomycetes</taxon>
        <taxon>Eurotiomycetidae</taxon>
        <taxon>Eurotiales</taxon>
        <taxon>Aspergillaceae</taxon>
        <taxon>Penicillium</taxon>
    </lineage>
</organism>
<evidence type="ECO:0000313" key="2">
    <source>
        <dbReference type="EMBL" id="KAJ5095992.1"/>
    </source>
</evidence>
<dbReference type="OrthoDB" id="5424209at2759"/>